<evidence type="ECO:0000313" key="4">
    <source>
        <dbReference type="Proteomes" id="UP000051658"/>
    </source>
</evidence>
<organism evidence="3 4">
    <name type="scientific">Carnobacterium divergens DSM 20623</name>
    <dbReference type="NCBI Taxonomy" id="1449336"/>
    <lineage>
        <taxon>Bacteria</taxon>
        <taxon>Bacillati</taxon>
        <taxon>Bacillota</taxon>
        <taxon>Bacilli</taxon>
        <taxon>Lactobacillales</taxon>
        <taxon>Carnobacteriaceae</taxon>
        <taxon>Carnobacterium</taxon>
    </lineage>
</organism>
<dbReference type="eggNOG" id="COG2340">
    <property type="taxonomic scope" value="Bacteria"/>
</dbReference>
<feature type="domain" description="CAP-associated" evidence="2">
    <location>
        <begin position="65"/>
        <end position="205"/>
    </location>
</feature>
<comment type="caution">
    <text evidence="3">The sequence shown here is derived from an EMBL/GenBank/DDBJ whole genome shotgun (WGS) entry which is preliminary data.</text>
</comment>
<accession>A0A0R2HWK5</accession>
<evidence type="ECO:0000259" key="2">
    <source>
        <dbReference type="Pfam" id="PF14504"/>
    </source>
</evidence>
<dbReference type="GeneID" id="89589077"/>
<keyword evidence="1" id="KW-0472">Membrane</keyword>
<dbReference type="AlphaFoldDB" id="A0A0R2HWK5"/>
<dbReference type="EMBL" id="JQBS01000035">
    <property type="protein sequence ID" value="KRN54503.1"/>
    <property type="molecule type" value="Genomic_DNA"/>
</dbReference>
<dbReference type="RefSeq" id="WP_034569307.1">
    <property type="nucleotide sequence ID" value="NZ_JQBS01000035.1"/>
</dbReference>
<proteinExistence type="predicted"/>
<keyword evidence="4" id="KW-1185">Reference proteome</keyword>
<evidence type="ECO:0000313" key="3">
    <source>
        <dbReference type="EMBL" id="KRN54503.1"/>
    </source>
</evidence>
<dbReference type="Proteomes" id="UP000051658">
    <property type="component" value="Unassembled WGS sequence"/>
</dbReference>
<keyword evidence="1" id="KW-0812">Transmembrane</keyword>
<dbReference type="InterPro" id="IPR035940">
    <property type="entry name" value="CAP_sf"/>
</dbReference>
<name>A0A0R2HWK5_CARDV</name>
<protein>
    <recommendedName>
        <fullName evidence="2">CAP-associated domain-containing protein</fullName>
    </recommendedName>
</protein>
<dbReference type="PATRIC" id="fig|1449336.4.peg.2123"/>
<gene>
    <name evidence="3" type="ORF">IV74_GL002086</name>
</gene>
<keyword evidence="1" id="KW-1133">Transmembrane helix</keyword>
<reference evidence="3 4" key="1">
    <citation type="journal article" date="2015" name="Genome Announc.">
        <title>Expanding the biotechnology potential of lactobacilli through comparative genomics of 213 strains and associated genera.</title>
        <authorList>
            <person name="Sun Z."/>
            <person name="Harris H.M."/>
            <person name="McCann A."/>
            <person name="Guo C."/>
            <person name="Argimon S."/>
            <person name="Zhang W."/>
            <person name="Yang X."/>
            <person name="Jeffery I.B."/>
            <person name="Cooney J.C."/>
            <person name="Kagawa T.F."/>
            <person name="Liu W."/>
            <person name="Song Y."/>
            <person name="Salvetti E."/>
            <person name="Wrobel A."/>
            <person name="Rasinkangas P."/>
            <person name="Parkhill J."/>
            <person name="Rea M.C."/>
            <person name="O'Sullivan O."/>
            <person name="Ritari J."/>
            <person name="Douillard F.P."/>
            <person name="Paul Ross R."/>
            <person name="Yang R."/>
            <person name="Briner A.E."/>
            <person name="Felis G.E."/>
            <person name="de Vos W.M."/>
            <person name="Barrangou R."/>
            <person name="Klaenhammer T.R."/>
            <person name="Caufield P.W."/>
            <person name="Cui Y."/>
            <person name="Zhang H."/>
            <person name="O'Toole P.W."/>
        </authorList>
    </citation>
    <scope>NUCLEOTIDE SEQUENCE [LARGE SCALE GENOMIC DNA]</scope>
    <source>
        <strain evidence="3 4">DSM 20623</strain>
    </source>
</reference>
<sequence length="352" mass="40123">MKTLLRAIPIVIVAMVIVYALPVFNSATQTESNKDQAKINEQVIKKPKTGMVQKTVPVDGLANYIGISVDLFTQQFGEPVRKDETAYDFQWWIYNQKDKDYLQVGVKDGKIVTIFALGNNLDVAPFKIGMAIDSIYSTATLYPNFEVEYNEDTYELELSENDMNNHPLIAFDNGTFAILILDQFANKVMGIRYLDVSTLMYMNLYEVVSKTPIPSVSQDNLDWNAVNQGNQQETFEIINVLRRRNKVPSLEMNPSLNALSSQIFAEYRKPLEESKINNELSNKKIEAFLSTKQDNFKELDSLYSNQTTDATWIVGSLFSLESQRELIMNKQFKSIGINYQKHEALLLLTSDL</sequence>
<dbReference type="InterPro" id="IPR029410">
    <property type="entry name" value="CAP_assoc"/>
</dbReference>
<dbReference type="Gene3D" id="3.40.33.10">
    <property type="entry name" value="CAP"/>
    <property type="match status" value="1"/>
</dbReference>
<evidence type="ECO:0000256" key="1">
    <source>
        <dbReference type="SAM" id="Phobius"/>
    </source>
</evidence>
<dbReference type="Pfam" id="PF14504">
    <property type="entry name" value="CAP_assoc_N"/>
    <property type="match status" value="1"/>
</dbReference>
<feature type="transmembrane region" description="Helical" evidence="1">
    <location>
        <begin position="7"/>
        <end position="24"/>
    </location>
</feature>